<evidence type="ECO:0000313" key="7">
    <source>
        <dbReference type="Proteomes" id="UP001596045"/>
    </source>
</evidence>
<keyword evidence="7" id="KW-1185">Reference proteome</keyword>
<organism evidence="6 7">
    <name type="scientific">Paraherbaspirillum soli</name>
    <dbReference type="NCBI Taxonomy" id="631222"/>
    <lineage>
        <taxon>Bacteria</taxon>
        <taxon>Pseudomonadati</taxon>
        <taxon>Pseudomonadota</taxon>
        <taxon>Betaproteobacteria</taxon>
        <taxon>Burkholderiales</taxon>
        <taxon>Oxalobacteraceae</taxon>
        <taxon>Paraherbaspirillum</taxon>
    </lineage>
</organism>
<name>A0ABW0MDN4_9BURK</name>
<dbReference type="Proteomes" id="UP001596045">
    <property type="component" value="Unassembled WGS sequence"/>
</dbReference>
<accession>A0ABW0MDN4</accession>
<protein>
    <submittedName>
        <fullName evidence="6">ATP-binding cassette domain-containing protein</fullName>
    </submittedName>
</protein>
<evidence type="ECO:0000259" key="5">
    <source>
        <dbReference type="PROSITE" id="PS50893"/>
    </source>
</evidence>
<proteinExistence type="predicted"/>
<dbReference type="EMBL" id="JBHSMT010000026">
    <property type="protein sequence ID" value="MFC5475182.1"/>
    <property type="molecule type" value="Genomic_DNA"/>
</dbReference>
<evidence type="ECO:0000256" key="4">
    <source>
        <dbReference type="ARBA" id="ARBA00022840"/>
    </source>
</evidence>
<dbReference type="PROSITE" id="PS00211">
    <property type="entry name" value="ABC_TRANSPORTER_1"/>
    <property type="match status" value="2"/>
</dbReference>
<dbReference type="GO" id="GO:0005524">
    <property type="term" value="F:ATP binding"/>
    <property type="evidence" value="ECO:0007669"/>
    <property type="project" value="UniProtKB-KW"/>
</dbReference>
<dbReference type="SMART" id="SM00382">
    <property type="entry name" value="AAA"/>
    <property type="match status" value="2"/>
</dbReference>
<dbReference type="SUPFAM" id="SSF52540">
    <property type="entry name" value="P-loop containing nucleoside triphosphate hydrolases"/>
    <property type="match status" value="2"/>
</dbReference>
<comment type="caution">
    <text evidence="6">The sequence shown here is derived from an EMBL/GenBank/DDBJ whole genome shotgun (WGS) entry which is preliminary data.</text>
</comment>
<dbReference type="Pfam" id="PF12848">
    <property type="entry name" value="ABC_tran_Xtn"/>
    <property type="match status" value="1"/>
</dbReference>
<evidence type="ECO:0000256" key="2">
    <source>
        <dbReference type="ARBA" id="ARBA00022737"/>
    </source>
</evidence>
<keyword evidence="1" id="KW-0472">Membrane</keyword>
<dbReference type="PANTHER" id="PTHR19211">
    <property type="entry name" value="ATP-BINDING TRANSPORT PROTEIN-RELATED"/>
    <property type="match status" value="1"/>
</dbReference>
<dbReference type="Gene3D" id="3.40.50.300">
    <property type="entry name" value="P-loop containing nucleotide triphosphate hydrolases"/>
    <property type="match status" value="2"/>
</dbReference>
<keyword evidence="3" id="KW-0547">Nucleotide-binding</keyword>
<keyword evidence="4 6" id="KW-0067">ATP-binding</keyword>
<gene>
    <name evidence="6" type="ORF">ACFPM8_14580</name>
</gene>
<dbReference type="Pfam" id="PF00005">
    <property type="entry name" value="ABC_tran"/>
    <property type="match status" value="2"/>
</dbReference>
<evidence type="ECO:0000256" key="1">
    <source>
        <dbReference type="ARBA" id="ARBA00022475"/>
    </source>
</evidence>
<reference evidence="7" key="1">
    <citation type="journal article" date="2019" name="Int. J. Syst. Evol. Microbiol.">
        <title>The Global Catalogue of Microorganisms (GCM) 10K type strain sequencing project: providing services to taxonomists for standard genome sequencing and annotation.</title>
        <authorList>
            <consortium name="The Broad Institute Genomics Platform"/>
            <consortium name="The Broad Institute Genome Sequencing Center for Infectious Disease"/>
            <person name="Wu L."/>
            <person name="Ma J."/>
        </authorList>
    </citation>
    <scope>NUCLEOTIDE SEQUENCE [LARGE SCALE GENOMIC DNA]</scope>
    <source>
        <strain evidence="7">JCM 17066</strain>
    </source>
</reference>
<dbReference type="PANTHER" id="PTHR19211:SF14">
    <property type="entry name" value="ATP-BINDING CASSETTE SUB-FAMILY F MEMBER 1"/>
    <property type="match status" value="1"/>
</dbReference>
<feature type="domain" description="ABC transporter" evidence="5">
    <location>
        <begin position="2"/>
        <end position="250"/>
    </location>
</feature>
<dbReference type="InterPro" id="IPR003593">
    <property type="entry name" value="AAA+_ATPase"/>
</dbReference>
<dbReference type="InterPro" id="IPR032781">
    <property type="entry name" value="ABC_tran_Xtn"/>
</dbReference>
<sequence length="668" mass="74097">MIRFQQVSLARGIKPLLDNVDVTLNPGDKIGLIGANGAGKSSLFGLLRGELHADLGEIDFPSKWRMAYVAQETPALDRPALEYAIDGDVTLRRLEEELAFLESEPESAANGTLIGELYSALADADAYTVRSRAEQLLTGLGFSLAQMQQPVASFSGGWRMRLNLAQALMCPSDLLLLDEPTNHLDLDAIIWLEDWLKRYPGTLIIISHDRDFLDGVVNVIVHIDERKLKRYSGNYSSFERQRAAQMELAAGTLEKQMRQRAHLESFINRFKAQASKARQAQSRMKALAKMEELAPLRAAAEFSFEFRVPLSAPNPLLVMEDVSAGYRTESATSHEVTEKVIVAGINFSLQIGQRIGLLGVNGAGKSTFIKTIANELNPLFGTTQFGKGLSIGYFAQHQVEMLRHDESPLWHMGKIAPTVREQELRNFLGSFNFNGPMVTSSIAPFSGGEKARLALALIVWQRPNLLLLDEPTNHLDLETREALTMALAQFEGTLVLVSHDRHLLRATTDQFIIVADGKVQPFDGDLDDYKDWLFKTKLAAKNSASDAALPKPSAKAKIASAVAPAPSTAGDGADRREQKRLEAEARQKLTALKKPIEARIKRLDEQIAKRTAQKTAVDNRLAEPEIYDKDKKKELATLLTDQAFYAKELTQLEAEWLEQQEALEQLGN</sequence>
<dbReference type="PROSITE" id="PS50893">
    <property type="entry name" value="ABC_TRANSPORTER_2"/>
    <property type="match status" value="2"/>
</dbReference>
<keyword evidence="2" id="KW-0677">Repeat</keyword>
<feature type="domain" description="ABC transporter" evidence="5">
    <location>
        <begin position="326"/>
        <end position="541"/>
    </location>
</feature>
<evidence type="ECO:0000313" key="6">
    <source>
        <dbReference type="EMBL" id="MFC5475182.1"/>
    </source>
</evidence>
<dbReference type="RefSeq" id="WP_378998282.1">
    <property type="nucleotide sequence ID" value="NZ_JBHSMT010000026.1"/>
</dbReference>
<dbReference type="InterPro" id="IPR027417">
    <property type="entry name" value="P-loop_NTPase"/>
</dbReference>
<evidence type="ECO:0000256" key="3">
    <source>
        <dbReference type="ARBA" id="ARBA00022741"/>
    </source>
</evidence>
<dbReference type="InterPro" id="IPR050611">
    <property type="entry name" value="ABCF"/>
</dbReference>
<dbReference type="InterPro" id="IPR017871">
    <property type="entry name" value="ABC_transporter-like_CS"/>
</dbReference>
<dbReference type="CDD" id="cd03221">
    <property type="entry name" value="ABCF_EF-3"/>
    <property type="match status" value="2"/>
</dbReference>
<dbReference type="InterPro" id="IPR003439">
    <property type="entry name" value="ABC_transporter-like_ATP-bd"/>
</dbReference>
<keyword evidence="1" id="KW-1003">Cell membrane</keyword>